<organism evidence="2 3">
    <name type="scientific">Brevifollis gellanilyticus</name>
    <dbReference type="NCBI Taxonomy" id="748831"/>
    <lineage>
        <taxon>Bacteria</taxon>
        <taxon>Pseudomonadati</taxon>
        <taxon>Verrucomicrobiota</taxon>
        <taxon>Verrucomicrobiia</taxon>
        <taxon>Verrucomicrobiales</taxon>
        <taxon>Verrucomicrobiaceae</taxon>
    </lineage>
</organism>
<evidence type="ECO:0000313" key="2">
    <source>
        <dbReference type="EMBL" id="GEP42560.1"/>
    </source>
</evidence>
<dbReference type="Pfam" id="PF00814">
    <property type="entry name" value="TsaD"/>
    <property type="match status" value="1"/>
</dbReference>
<feature type="domain" description="Gcp-like" evidence="1">
    <location>
        <begin position="38"/>
        <end position="121"/>
    </location>
</feature>
<dbReference type="InterPro" id="IPR043129">
    <property type="entry name" value="ATPase_NBD"/>
</dbReference>
<gene>
    <name evidence="2" type="ORF">BGE01nite_18510</name>
</gene>
<evidence type="ECO:0000259" key="1">
    <source>
        <dbReference type="Pfam" id="PF00814"/>
    </source>
</evidence>
<evidence type="ECO:0000313" key="3">
    <source>
        <dbReference type="Proteomes" id="UP000321577"/>
    </source>
</evidence>
<dbReference type="AlphaFoldDB" id="A0A512M745"/>
<dbReference type="NCBIfam" id="TIGR03725">
    <property type="entry name" value="T6A_YeaZ"/>
    <property type="match status" value="1"/>
</dbReference>
<dbReference type="GO" id="GO:0002949">
    <property type="term" value="P:tRNA threonylcarbamoyladenosine modification"/>
    <property type="evidence" value="ECO:0007669"/>
    <property type="project" value="InterPro"/>
</dbReference>
<accession>A0A512M745</accession>
<dbReference type="Proteomes" id="UP000321577">
    <property type="component" value="Unassembled WGS sequence"/>
</dbReference>
<name>A0A512M745_9BACT</name>
<sequence length="217" mass="22938">MSQPSPLVLALDLSTSRGALAVVDGEEVLFESTFQSERSHNAQVFAPLTEALAAIPQGRSAVLVIGTGPGSYTGVRISIAAAQGVALSRGWPVLGWPSIATSKVGTYSVLGDARRGQYYHAVVEFGRMVQAPRLMIAEEAASLVEAGGTWLTFDAKVPLGLDVVTLAHPDVVSLGRLVSQLPENEVISRAEEPLEPFYLQEAFITVARKAGKQVPSA</sequence>
<comment type="caution">
    <text evidence="2">The sequence shown here is derived from an EMBL/GenBank/DDBJ whole genome shotgun (WGS) entry which is preliminary data.</text>
</comment>
<dbReference type="EMBL" id="BKAG01000010">
    <property type="protein sequence ID" value="GEP42560.1"/>
    <property type="molecule type" value="Genomic_DNA"/>
</dbReference>
<dbReference type="Gene3D" id="3.30.420.40">
    <property type="match status" value="2"/>
</dbReference>
<keyword evidence="3" id="KW-1185">Reference proteome</keyword>
<dbReference type="SUPFAM" id="SSF53067">
    <property type="entry name" value="Actin-like ATPase domain"/>
    <property type="match status" value="1"/>
</dbReference>
<dbReference type="InterPro" id="IPR000905">
    <property type="entry name" value="Gcp-like_dom"/>
</dbReference>
<dbReference type="InterPro" id="IPR022496">
    <property type="entry name" value="T6A_TsaB"/>
</dbReference>
<dbReference type="OrthoDB" id="9784166at2"/>
<protein>
    <recommendedName>
        <fullName evidence="1">Gcp-like domain-containing protein</fullName>
    </recommendedName>
</protein>
<dbReference type="RefSeq" id="WP_146850155.1">
    <property type="nucleotide sequence ID" value="NZ_BKAG01000010.1"/>
</dbReference>
<reference evidence="2 3" key="1">
    <citation type="submission" date="2019-07" db="EMBL/GenBank/DDBJ databases">
        <title>Whole genome shotgun sequence of Brevifollis gellanilyticus NBRC 108608.</title>
        <authorList>
            <person name="Hosoyama A."/>
            <person name="Uohara A."/>
            <person name="Ohji S."/>
            <person name="Ichikawa N."/>
        </authorList>
    </citation>
    <scope>NUCLEOTIDE SEQUENCE [LARGE SCALE GENOMIC DNA]</scope>
    <source>
        <strain evidence="2 3">NBRC 108608</strain>
    </source>
</reference>
<proteinExistence type="predicted"/>